<proteinExistence type="predicted"/>
<gene>
    <name evidence="2" type="ORF">ACFL2Z_00260</name>
</gene>
<keyword evidence="1" id="KW-1133">Transmembrane helix</keyword>
<reference evidence="2 3" key="1">
    <citation type="submission" date="2024-09" db="EMBL/GenBank/DDBJ databases">
        <authorList>
            <person name="D'Angelo T."/>
        </authorList>
    </citation>
    <scope>NUCLEOTIDE SEQUENCE [LARGE SCALE GENOMIC DNA]</scope>
    <source>
        <strain evidence="2">SAG AM-311-F02</strain>
    </source>
</reference>
<keyword evidence="3" id="KW-1185">Reference proteome</keyword>
<feature type="transmembrane region" description="Helical" evidence="1">
    <location>
        <begin position="6"/>
        <end position="26"/>
    </location>
</feature>
<evidence type="ECO:0000256" key="1">
    <source>
        <dbReference type="SAM" id="Phobius"/>
    </source>
</evidence>
<sequence length="183" mass="20746">MGVMLVSKWMCVVLIVVLAVSAAFFARRWQTLARGTVEDQSTREVLEQENAQLQGVLDSLMAAISPGGQPELNAGFWYTQARRAKENQSMLLWDHEIRELQERGLDDPVNDLRDDLVAHPELIPYDGVSGGTMYFVRHRISLLSLKWVYAEFEDGHIAGRCLLEYDVTPEGNITWSVIESELH</sequence>
<keyword evidence="1" id="KW-0472">Membrane</keyword>
<evidence type="ECO:0000313" key="3">
    <source>
        <dbReference type="Proteomes" id="UP001594288"/>
    </source>
</evidence>
<dbReference type="Proteomes" id="UP001594288">
    <property type="component" value="Unassembled WGS sequence"/>
</dbReference>
<keyword evidence="1" id="KW-0812">Transmembrane</keyword>
<organism evidence="2 3">
    <name type="scientific">Eiseniibacteriota bacterium</name>
    <dbReference type="NCBI Taxonomy" id="2212470"/>
    <lineage>
        <taxon>Bacteria</taxon>
        <taxon>Candidatus Eiseniibacteriota</taxon>
    </lineage>
</organism>
<name>A0ABV6YN39_UNCEI</name>
<comment type="caution">
    <text evidence="2">The sequence shown here is derived from an EMBL/GenBank/DDBJ whole genome shotgun (WGS) entry which is preliminary data.</text>
</comment>
<accession>A0ABV6YN39</accession>
<dbReference type="EMBL" id="JBHPEI010000002">
    <property type="protein sequence ID" value="MFC1799332.1"/>
    <property type="molecule type" value="Genomic_DNA"/>
</dbReference>
<protein>
    <submittedName>
        <fullName evidence="2">Uncharacterized protein</fullName>
    </submittedName>
</protein>
<evidence type="ECO:0000313" key="2">
    <source>
        <dbReference type="EMBL" id="MFC1799332.1"/>
    </source>
</evidence>